<feature type="compositionally biased region" description="Low complexity" evidence="1">
    <location>
        <begin position="254"/>
        <end position="270"/>
    </location>
</feature>
<dbReference type="Pfam" id="PF21030">
    <property type="entry name" value="WDR93"/>
    <property type="match status" value="1"/>
</dbReference>
<organism evidence="2 3">
    <name type="scientific">Actinia tenebrosa</name>
    <name type="common">Australian red waratah sea anemone</name>
    <dbReference type="NCBI Taxonomy" id="6105"/>
    <lineage>
        <taxon>Eukaryota</taxon>
        <taxon>Metazoa</taxon>
        <taxon>Cnidaria</taxon>
        <taxon>Anthozoa</taxon>
        <taxon>Hexacorallia</taxon>
        <taxon>Actiniaria</taxon>
        <taxon>Actiniidae</taxon>
        <taxon>Actinia</taxon>
    </lineage>
</organism>
<feature type="region of interest" description="Disordered" evidence="1">
    <location>
        <begin position="228"/>
        <end position="276"/>
    </location>
</feature>
<dbReference type="InterPro" id="IPR015943">
    <property type="entry name" value="WD40/YVTN_repeat-like_dom_sf"/>
</dbReference>
<dbReference type="InterPro" id="IPR006885">
    <property type="entry name" value="NADH_UbQ_FeS_4_mit-like"/>
</dbReference>
<evidence type="ECO:0000256" key="1">
    <source>
        <dbReference type="SAM" id="MobiDB-lite"/>
    </source>
</evidence>
<sequence>MGLKKQKRPVTPPSDEEEADEEFLIDPEQIFDVLPQPFRLVDKTVNYIFDRAWNIIEGIEDKKALKLSKECLPSYDCGRPLFDLKEPSCMCSDEGGKYLFVAHSSGFSVVEALIGQCVATSEDPSAKNVKQMCASLLCEGFYVLCTLDNNGVAKLFCFFGDQLNLTKVFTDETNKQAMTTLVQLSNDGNYVGISWEVKNTENWFEVYRIPKDSWIKEVEPVLQVPKSRKMTEDMGHHDSSLAEQHKTSEGQENASLKSSSSPPASRPGSAQGVPSQSSFSKLNLILRVRSPPAVGPCAATNYTAALKSIDPDNNVIGTGVNHVLTSEYFQHSEMTFRSLHKQKMQYFQDDQQEPEVSQPSFHFLKPGKFVPTGLDTAPNKVNSIAVWWTGGTHLFIYSLVKTAKDIELKPEVVWPNAQEICTSAVSSCMSVLALGLKNGVVVIWDVHNGLLLRVCPVTNHSTITFMHFLPSSMTQPYSEDQPSYLSSPVPIANLAVACRDGSFRIVQCGVACRPPVRIMVDKSAVESDALISGCCLSKTPQVIAVCRESGRITLFDTISYTAMCHIALPQPYKIDSLSTPCIAADGQVMVIKGLCADEDSEEEDEEGEKSYTSTLFTFPLRSFPSIDRYWRMPITNEPYGIDNTVHTKMNSLIQDRISSQGTRQLRMQERWGKLQDELKNKQTDKKRINGTVWITRQQVQV</sequence>
<dbReference type="Proteomes" id="UP000515163">
    <property type="component" value="Unplaced"/>
</dbReference>
<name>A0A6P8IEQ5_ACTTE</name>
<dbReference type="AlphaFoldDB" id="A0A6P8IEQ5"/>
<dbReference type="InterPro" id="IPR049547">
    <property type="entry name" value="WDR93_beta-prop"/>
</dbReference>
<dbReference type="PANTHER" id="PTHR12219">
    <property type="entry name" value="NADH-UBIQUINONE OXIDOREDUCTASE"/>
    <property type="match status" value="1"/>
</dbReference>
<accession>A0A6P8IEQ5</accession>
<proteinExistence type="predicted"/>
<keyword evidence="2" id="KW-1185">Reference proteome</keyword>
<dbReference type="InParanoid" id="A0A6P8IEQ5"/>
<dbReference type="PANTHER" id="PTHR12219:SF17">
    <property type="entry name" value="WD REPEAT-CONTAINING PROTEIN 93"/>
    <property type="match status" value="1"/>
</dbReference>
<dbReference type="FunCoup" id="A0A6P8IEQ5">
    <property type="interactions" value="4"/>
</dbReference>
<dbReference type="KEGG" id="aten:116299968"/>
<dbReference type="RefSeq" id="XP_031564565.1">
    <property type="nucleotide sequence ID" value="XM_031708705.1"/>
</dbReference>
<gene>
    <name evidence="3" type="primary">LOC116299968</name>
</gene>
<dbReference type="SUPFAM" id="SSF50978">
    <property type="entry name" value="WD40 repeat-like"/>
    <property type="match status" value="1"/>
</dbReference>
<protein>
    <submittedName>
        <fullName evidence="3">WD repeat-containing protein 93-like</fullName>
    </submittedName>
</protein>
<dbReference type="Gene3D" id="2.130.10.10">
    <property type="entry name" value="YVTN repeat-like/Quinoprotein amine dehydrogenase"/>
    <property type="match status" value="1"/>
</dbReference>
<dbReference type="InterPro" id="IPR036322">
    <property type="entry name" value="WD40_repeat_dom_sf"/>
</dbReference>
<reference evidence="3" key="1">
    <citation type="submission" date="2025-08" db="UniProtKB">
        <authorList>
            <consortium name="RefSeq"/>
        </authorList>
    </citation>
    <scope>IDENTIFICATION</scope>
    <source>
        <tissue evidence="3">Tentacle</tissue>
    </source>
</reference>
<feature type="compositionally biased region" description="Basic and acidic residues" evidence="1">
    <location>
        <begin position="229"/>
        <end position="249"/>
    </location>
</feature>
<dbReference type="OrthoDB" id="547231at2759"/>
<dbReference type="GO" id="GO:0022900">
    <property type="term" value="P:electron transport chain"/>
    <property type="evidence" value="ECO:0007669"/>
    <property type="project" value="InterPro"/>
</dbReference>
<evidence type="ECO:0000313" key="2">
    <source>
        <dbReference type="Proteomes" id="UP000515163"/>
    </source>
</evidence>
<dbReference type="GeneID" id="116299968"/>
<evidence type="ECO:0000313" key="3">
    <source>
        <dbReference type="RefSeq" id="XP_031564565.1"/>
    </source>
</evidence>